<dbReference type="VEuPathDB" id="FungiDB:TREMEDRAFT_33167"/>
<name>A0A4Q1BI63_TREME</name>
<comment type="caution">
    <text evidence="2">The sequence shown here is derived from an EMBL/GenBank/DDBJ whole genome shotgun (WGS) entry which is preliminary data.</text>
</comment>
<keyword evidence="3" id="KW-1185">Reference proteome</keyword>
<proteinExistence type="predicted"/>
<sequence>MRTLSLVLTLGLVVASPIPIPIPIPAPEAAAAAEAIHSPALFPKDPLSVHKRGFRVSFDTIPPLADRSFSEKRAVVPVPVTTEVEPDSETCKDICGMYRVEGAHNEREALCSSHGLQATLECAQCIDSTWPETSWEESAMAEYERIVSACNDGEE</sequence>
<dbReference type="AlphaFoldDB" id="A0A4Q1BI63"/>
<dbReference type="OrthoDB" id="2573925at2759"/>
<keyword evidence="1" id="KW-0732">Signal</keyword>
<protein>
    <submittedName>
        <fullName evidence="2">Uncharacterized protein</fullName>
    </submittedName>
</protein>
<dbReference type="Proteomes" id="UP000289152">
    <property type="component" value="Unassembled WGS sequence"/>
</dbReference>
<accession>A0A4Q1BI63</accession>
<feature type="signal peptide" evidence="1">
    <location>
        <begin position="1"/>
        <end position="15"/>
    </location>
</feature>
<evidence type="ECO:0000313" key="2">
    <source>
        <dbReference type="EMBL" id="RXK37276.1"/>
    </source>
</evidence>
<feature type="chain" id="PRO_5020259887" evidence="1">
    <location>
        <begin position="16"/>
        <end position="155"/>
    </location>
</feature>
<dbReference type="EMBL" id="SDIL01000072">
    <property type="protein sequence ID" value="RXK37276.1"/>
    <property type="molecule type" value="Genomic_DNA"/>
</dbReference>
<evidence type="ECO:0000256" key="1">
    <source>
        <dbReference type="SAM" id="SignalP"/>
    </source>
</evidence>
<organism evidence="2 3">
    <name type="scientific">Tremella mesenterica</name>
    <name type="common">Jelly fungus</name>
    <dbReference type="NCBI Taxonomy" id="5217"/>
    <lineage>
        <taxon>Eukaryota</taxon>
        <taxon>Fungi</taxon>
        <taxon>Dikarya</taxon>
        <taxon>Basidiomycota</taxon>
        <taxon>Agaricomycotina</taxon>
        <taxon>Tremellomycetes</taxon>
        <taxon>Tremellales</taxon>
        <taxon>Tremellaceae</taxon>
        <taxon>Tremella</taxon>
    </lineage>
</organism>
<gene>
    <name evidence="2" type="ORF">M231_05418</name>
</gene>
<evidence type="ECO:0000313" key="3">
    <source>
        <dbReference type="Proteomes" id="UP000289152"/>
    </source>
</evidence>
<dbReference type="InParanoid" id="A0A4Q1BI63"/>
<reference evidence="2 3" key="1">
    <citation type="submission" date="2016-06" db="EMBL/GenBank/DDBJ databases">
        <title>Evolution of pathogenesis and genome organization in the Tremellales.</title>
        <authorList>
            <person name="Cuomo C."/>
            <person name="Litvintseva A."/>
            <person name="Heitman J."/>
            <person name="Chen Y."/>
            <person name="Sun S."/>
            <person name="Springer D."/>
            <person name="Dromer F."/>
            <person name="Young S."/>
            <person name="Zeng Q."/>
            <person name="Chapman S."/>
            <person name="Gujja S."/>
            <person name="Saif S."/>
            <person name="Birren B."/>
        </authorList>
    </citation>
    <scope>NUCLEOTIDE SEQUENCE [LARGE SCALE GENOMIC DNA]</scope>
    <source>
        <strain evidence="2 3">ATCC 28783</strain>
    </source>
</reference>